<dbReference type="EMBL" id="ML993596">
    <property type="protein sequence ID" value="KAF2166447.1"/>
    <property type="molecule type" value="Genomic_DNA"/>
</dbReference>
<dbReference type="RefSeq" id="XP_033667336.1">
    <property type="nucleotide sequence ID" value="XM_033812832.1"/>
</dbReference>
<proteinExistence type="predicted"/>
<protein>
    <submittedName>
        <fullName evidence="1">Uncharacterized protein</fullName>
    </submittedName>
</protein>
<evidence type="ECO:0000313" key="1">
    <source>
        <dbReference type="EMBL" id="KAF2166447.1"/>
    </source>
</evidence>
<name>A0A6A6CGS9_ZASCE</name>
<dbReference type="AlphaFoldDB" id="A0A6A6CGS9"/>
<evidence type="ECO:0000313" key="2">
    <source>
        <dbReference type="Proteomes" id="UP000799537"/>
    </source>
</evidence>
<reference evidence="1" key="1">
    <citation type="journal article" date="2020" name="Stud. Mycol.">
        <title>101 Dothideomycetes genomes: a test case for predicting lifestyles and emergence of pathogens.</title>
        <authorList>
            <person name="Haridas S."/>
            <person name="Albert R."/>
            <person name="Binder M."/>
            <person name="Bloem J."/>
            <person name="Labutti K."/>
            <person name="Salamov A."/>
            <person name="Andreopoulos B."/>
            <person name="Baker S."/>
            <person name="Barry K."/>
            <person name="Bills G."/>
            <person name="Bluhm B."/>
            <person name="Cannon C."/>
            <person name="Castanera R."/>
            <person name="Culley D."/>
            <person name="Daum C."/>
            <person name="Ezra D."/>
            <person name="Gonzalez J."/>
            <person name="Henrissat B."/>
            <person name="Kuo A."/>
            <person name="Liang C."/>
            <person name="Lipzen A."/>
            <person name="Lutzoni F."/>
            <person name="Magnuson J."/>
            <person name="Mondo S."/>
            <person name="Nolan M."/>
            <person name="Ohm R."/>
            <person name="Pangilinan J."/>
            <person name="Park H.-J."/>
            <person name="Ramirez L."/>
            <person name="Alfaro M."/>
            <person name="Sun H."/>
            <person name="Tritt A."/>
            <person name="Yoshinaga Y."/>
            <person name="Zwiers L.-H."/>
            <person name="Turgeon B."/>
            <person name="Goodwin S."/>
            <person name="Spatafora J."/>
            <person name="Crous P."/>
            <person name="Grigoriev I."/>
        </authorList>
    </citation>
    <scope>NUCLEOTIDE SEQUENCE</scope>
    <source>
        <strain evidence="1">ATCC 36951</strain>
    </source>
</reference>
<organism evidence="1 2">
    <name type="scientific">Zasmidium cellare ATCC 36951</name>
    <dbReference type="NCBI Taxonomy" id="1080233"/>
    <lineage>
        <taxon>Eukaryota</taxon>
        <taxon>Fungi</taxon>
        <taxon>Dikarya</taxon>
        <taxon>Ascomycota</taxon>
        <taxon>Pezizomycotina</taxon>
        <taxon>Dothideomycetes</taxon>
        <taxon>Dothideomycetidae</taxon>
        <taxon>Mycosphaerellales</taxon>
        <taxon>Mycosphaerellaceae</taxon>
        <taxon>Zasmidium</taxon>
    </lineage>
</organism>
<accession>A0A6A6CGS9</accession>
<gene>
    <name evidence="1" type="ORF">M409DRAFT_54795</name>
</gene>
<dbReference type="GeneID" id="54566104"/>
<keyword evidence="2" id="KW-1185">Reference proteome</keyword>
<dbReference type="Proteomes" id="UP000799537">
    <property type="component" value="Unassembled WGS sequence"/>
</dbReference>
<sequence length="157" mass="17495">MPNGAGGEMRARLLRLSCVGGVSRNVLPRGSRAAGDRSRAGGLIKLLSGEVYFRAEMKAVLHQPCALRSVLLWAQRIDEVKSGFAPAGDQSAVERPRRRHQFPLANIVLRSPSFMTGIMRCPDRGTARWILYEIHIFSLNMRHRKKTRKDAAESAMV</sequence>